<sequence>MTCTANRFIEFHLYFDRGLDRSILNLLITNGQIENVIKSFIADLDIQKNIGGFKEQKMNLDVRIRCDISEESEKISEISKSTKDTVNLKVFTGQLPADNIKPELIYIAQTEVASDYDTKSDGKPLPADNIKRELIDIAQTEVASDYDTKRDGKPLPADNIKPELIYIAQTEVASDYDTKSDGKPLPADNIKPELIDIAQTEVASDYDTKSDGKPLPADNIKPELIDIAQTEVASDYDTKSDGKPIVQQMGEAGWDAESSCENLEFEHTRSEVKEEIVKEVDSERSYEQDLRKKHVRVYLDISTNKVSKVEMILPSEKRFLINNQDTNVWQINCSVPKDVHDKFFFQIKVTFSKYFKERIAVASFMDYSKSQCVFVGLNTNEKPIEIDALCDFSVDIIKNVAQLNLRDALLQMEAMVNQQNTEIKVTENSPHDHGMVLHVDNSLRNVTQKSLAQNVIKKIGISAQNAMAFCYFLSVINAEKINCTKDWSAILNNCTAISIVDACKCTKKDEIPLNCIAPILTIVKRVCQIAYKKESSALFVIDVVHTLATPSFLTKLIDECKDTNINYPLYLLTDKFDWKKLLRKMYEDHPALLKSIVQNLDREMLMEFLLLLYQNGIKNNDDVNFFEKILDCRNCEAVEIHGQRQGLQHVLAIWESIAKAHFSCSKKFVKECEKAILKGISDISNVKMDNLELLLKVLADDRLFLNQTLQCNLLESLSGLKTSETAKYFELLIQLLNSNKLSVSGDECFHLIKQWFRSGLQMKPELKNEKNCSIFISQTYLRLSKILQTKYVREHKDINEHLENSVLAVTKDFKFKAFAKVLHEDIKSDVRDIFIAHIRKLLQYRCFGNNVNAIILDICEKDILNVKKR</sequence>
<dbReference type="Proteomes" id="UP000596742">
    <property type="component" value="Unassembled WGS sequence"/>
</dbReference>
<proteinExistence type="predicted"/>
<protein>
    <submittedName>
        <fullName evidence="1">Uncharacterized protein</fullName>
    </submittedName>
</protein>
<reference evidence="1" key="1">
    <citation type="submission" date="2018-11" db="EMBL/GenBank/DDBJ databases">
        <authorList>
            <person name="Alioto T."/>
            <person name="Alioto T."/>
        </authorList>
    </citation>
    <scope>NUCLEOTIDE SEQUENCE</scope>
</reference>
<name>A0A8B6G6Y7_MYTGA</name>
<accession>A0A8B6G6Y7</accession>
<dbReference type="EMBL" id="UYJE01007965">
    <property type="protein sequence ID" value="VDI59660.1"/>
    <property type="molecule type" value="Genomic_DNA"/>
</dbReference>
<keyword evidence="2" id="KW-1185">Reference proteome</keyword>
<evidence type="ECO:0000313" key="1">
    <source>
        <dbReference type="EMBL" id="VDI59660.1"/>
    </source>
</evidence>
<dbReference type="AlphaFoldDB" id="A0A8B6G6Y7"/>
<organism evidence="1 2">
    <name type="scientific">Mytilus galloprovincialis</name>
    <name type="common">Mediterranean mussel</name>
    <dbReference type="NCBI Taxonomy" id="29158"/>
    <lineage>
        <taxon>Eukaryota</taxon>
        <taxon>Metazoa</taxon>
        <taxon>Spiralia</taxon>
        <taxon>Lophotrochozoa</taxon>
        <taxon>Mollusca</taxon>
        <taxon>Bivalvia</taxon>
        <taxon>Autobranchia</taxon>
        <taxon>Pteriomorphia</taxon>
        <taxon>Mytilida</taxon>
        <taxon>Mytiloidea</taxon>
        <taxon>Mytilidae</taxon>
        <taxon>Mytilinae</taxon>
        <taxon>Mytilus</taxon>
    </lineage>
</organism>
<comment type="caution">
    <text evidence="1">The sequence shown here is derived from an EMBL/GenBank/DDBJ whole genome shotgun (WGS) entry which is preliminary data.</text>
</comment>
<dbReference type="OrthoDB" id="6202248at2759"/>
<gene>
    <name evidence="1" type="ORF">MGAL_10B019186</name>
</gene>
<evidence type="ECO:0000313" key="2">
    <source>
        <dbReference type="Proteomes" id="UP000596742"/>
    </source>
</evidence>